<evidence type="ECO:0000259" key="1">
    <source>
        <dbReference type="Pfam" id="PF00535"/>
    </source>
</evidence>
<proteinExistence type="predicted"/>
<comment type="caution">
    <text evidence="2">The sequence shown here is derived from an EMBL/GenBank/DDBJ whole genome shotgun (WGS) entry which is preliminary data.</text>
</comment>
<sequence>MPEPLEPTPRASVSVCIATYRGEKFVAEQISSILDQLGPRDELVIVDDASPDRTLEVIRGFTDARITVIEQPSNQGYVRTFERALSQATGEYLLLADQDDLWAPGRVDQLCAALEHADVVASNLDLLGVDANGQAASTGRPIQGPLGIREWRLPRVGKRAPLRNVFGVTLGIMPYFGCAMGVRRSFADTVLPFPAWLHESHDLWIAICGNLAGSMTHLECVSTYRRLHDDNTSPSKPRSLPMVLRSRLLVFRMIREARRRRSLHNEHLTPKAGK</sequence>
<evidence type="ECO:0000313" key="2">
    <source>
        <dbReference type="EMBL" id="MBP1325259.1"/>
    </source>
</evidence>
<feature type="domain" description="Glycosyltransferase 2-like" evidence="1">
    <location>
        <begin position="14"/>
        <end position="131"/>
    </location>
</feature>
<dbReference type="SUPFAM" id="SSF53448">
    <property type="entry name" value="Nucleotide-diphospho-sugar transferases"/>
    <property type="match status" value="1"/>
</dbReference>
<dbReference type="RefSeq" id="WP_342452056.1">
    <property type="nucleotide sequence ID" value="NZ_JAFIDA010000001.1"/>
</dbReference>
<keyword evidence="3" id="KW-1185">Reference proteome</keyword>
<dbReference type="AlphaFoldDB" id="A0A940T328"/>
<dbReference type="PANTHER" id="PTHR43685:SF2">
    <property type="entry name" value="GLYCOSYLTRANSFERASE 2-LIKE DOMAIN-CONTAINING PROTEIN"/>
    <property type="match status" value="1"/>
</dbReference>
<evidence type="ECO:0000313" key="3">
    <source>
        <dbReference type="Proteomes" id="UP000675163"/>
    </source>
</evidence>
<reference evidence="2" key="1">
    <citation type="submission" date="2021-02" db="EMBL/GenBank/DDBJ databases">
        <title>Sequencing the genomes of 1000 actinobacteria strains.</title>
        <authorList>
            <person name="Klenk H.-P."/>
        </authorList>
    </citation>
    <scope>NUCLEOTIDE SEQUENCE</scope>
    <source>
        <strain evidence="2">DSM 22850</strain>
    </source>
</reference>
<organism evidence="2 3">
    <name type="scientific">Leucobacter exalbidus</name>
    <dbReference type="NCBI Taxonomy" id="662960"/>
    <lineage>
        <taxon>Bacteria</taxon>
        <taxon>Bacillati</taxon>
        <taxon>Actinomycetota</taxon>
        <taxon>Actinomycetes</taxon>
        <taxon>Micrococcales</taxon>
        <taxon>Microbacteriaceae</taxon>
        <taxon>Leucobacter</taxon>
    </lineage>
</organism>
<dbReference type="InterPro" id="IPR050834">
    <property type="entry name" value="Glycosyltransf_2"/>
</dbReference>
<accession>A0A940T328</accession>
<gene>
    <name evidence="2" type="ORF">JOF28_000491</name>
</gene>
<name>A0A940T328_9MICO</name>
<dbReference type="EMBL" id="JAFIDA010000001">
    <property type="protein sequence ID" value="MBP1325259.1"/>
    <property type="molecule type" value="Genomic_DNA"/>
</dbReference>
<dbReference type="Pfam" id="PF00535">
    <property type="entry name" value="Glycos_transf_2"/>
    <property type="match status" value="1"/>
</dbReference>
<dbReference type="InterPro" id="IPR029044">
    <property type="entry name" value="Nucleotide-diphossugar_trans"/>
</dbReference>
<dbReference type="Gene3D" id="3.90.550.10">
    <property type="entry name" value="Spore Coat Polysaccharide Biosynthesis Protein SpsA, Chain A"/>
    <property type="match status" value="1"/>
</dbReference>
<dbReference type="PANTHER" id="PTHR43685">
    <property type="entry name" value="GLYCOSYLTRANSFERASE"/>
    <property type="match status" value="1"/>
</dbReference>
<protein>
    <submittedName>
        <fullName evidence="2">Glycosyltransferase involved in cell wall biosynthesis</fullName>
    </submittedName>
</protein>
<dbReference type="Proteomes" id="UP000675163">
    <property type="component" value="Unassembled WGS sequence"/>
</dbReference>
<dbReference type="InterPro" id="IPR001173">
    <property type="entry name" value="Glyco_trans_2-like"/>
</dbReference>